<dbReference type="SUPFAM" id="SSF144091">
    <property type="entry name" value="Rhomboid-like"/>
    <property type="match status" value="1"/>
</dbReference>
<keyword evidence="3 7" id="KW-0812">Transmembrane</keyword>
<organism evidence="9 10">
    <name type="scientific">Pacificibacter maritimus</name>
    <dbReference type="NCBI Taxonomy" id="762213"/>
    <lineage>
        <taxon>Bacteria</taxon>
        <taxon>Pseudomonadati</taxon>
        <taxon>Pseudomonadota</taxon>
        <taxon>Alphaproteobacteria</taxon>
        <taxon>Rhodobacterales</taxon>
        <taxon>Roseobacteraceae</taxon>
        <taxon>Pacificibacter</taxon>
    </lineage>
</organism>
<dbReference type="PANTHER" id="PTHR43731:SF14">
    <property type="entry name" value="PRESENILIN-ASSOCIATED RHOMBOID-LIKE PROTEIN, MITOCHONDRIAL"/>
    <property type="match status" value="1"/>
</dbReference>
<evidence type="ECO:0000256" key="7">
    <source>
        <dbReference type="SAM" id="Phobius"/>
    </source>
</evidence>
<dbReference type="Gene3D" id="1.20.1540.10">
    <property type="entry name" value="Rhomboid-like"/>
    <property type="match status" value="1"/>
</dbReference>
<evidence type="ECO:0000256" key="4">
    <source>
        <dbReference type="ARBA" id="ARBA00022801"/>
    </source>
</evidence>
<evidence type="ECO:0000259" key="8">
    <source>
        <dbReference type="Pfam" id="PF01694"/>
    </source>
</evidence>
<sequence>MFPIRDHNPSLRPAYVTYTLIALNIAVFLAMLPASSSDAALYDIYAKWALVPARVSSGEGSYTFISSMFMHAGFMHLLGNMLFLWIFGDNLEDEMGHGKFLGFYVFCGVIAGLAQYLTGTNSLVPMVGASGAIAGVMGGYLLLYPKAKIDILLILLIFFRVFQVPAWLMLGLWGVMQIFGGFSTVTEGGGTAYWAHLGGFIAGIVVVYPRFLALGGRRYWDRTFGHPAHPEAVYTFVKTSVPVVKRRK</sequence>
<dbReference type="PANTHER" id="PTHR43731">
    <property type="entry name" value="RHOMBOID PROTEASE"/>
    <property type="match status" value="1"/>
</dbReference>
<dbReference type="InterPro" id="IPR022764">
    <property type="entry name" value="Peptidase_S54_rhomboid_dom"/>
</dbReference>
<keyword evidence="6 7" id="KW-0472">Membrane</keyword>
<feature type="transmembrane region" description="Helical" evidence="7">
    <location>
        <begin position="12"/>
        <end position="32"/>
    </location>
</feature>
<evidence type="ECO:0000256" key="5">
    <source>
        <dbReference type="ARBA" id="ARBA00022989"/>
    </source>
</evidence>
<dbReference type="AlphaFoldDB" id="A0A3N4UU18"/>
<evidence type="ECO:0000256" key="6">
    <source>
        <dbReference type="ARBA" id="ARBA00023136"/>
    </source>
</evidence>
<evidence type="ECO:0000256" key="2">
    <source>
        <dbReference type="ARBA" id="ARBA00009045"/>
    </source>
</evidence>
<feature type="transmembrane region" description="Helical" evidence="7">
    <location>
        <begin position="151"/>
        <end position="173"/>
    </location>
</feature>
<protein>
    <submittedName>
        <fullName evidence="9">Membrane associated rhomboid family serine protease</fullName>
    </submittedName>
</protein>
<evidence type="ECO:0000313" key="9">
    <source>
        <dbReference type="EMBL" id="RPE70979.1"/>
    </source>
</evidence>
<dbReference type="Proteomes" id="UP000269689">
    <property type="component" value="Unassembled WGS sequence"/>
</dbReference>
<dbReference type="InterPro" id="IPR035952">
    <property type="entry name" value="Rhomboid-like_sf"/>
</dbReference>
<feature type="transmembrane region" description="Helical" evidence="7">
    <location>
        <begin position="193"/>
        <end position="213"/>
    </location>
</feature>
<feature type="transmembrane region" description="Helical" evidence="7">
    <location>
        <begin position="123"/>
        <end position="144"/>
    </location>
</feature>
<feature type="transmembrane region" description="Helical" evidence="7">
    <location>
        <begin position="100"/>
        <end position="117"/>
    </location>
</feature>
<dbReference type="GO" id="GO:0006508">
    <property type="term" value="P:proteolysis"/>
    <property type="evidence" value="ECO:0007669"/>
    <property type="project" value="UniProtKB-KW"/>
</dbReference>
<comment type="subcellular location">
    <subcellularLocation>
        <location evidence="1">Membrane</location>
        <topology evidence="1">Multi-pass membrane protein</topology>
    </subcellularLocation>
</comment>
<dbReference type="FunFam" id="1.20.1540.10:FF:000027">
    <property type="entry name" value="Rhomboid family intramembrane serine protease"/>
    <property type="match status" value="1"/>
</dbReference>
<dbReference type="EMBL" id="RKQK01000001">
    <property type="protein sequence ID" value="RPE70979.1"/>
    <property type="molecule type" value="Genomic_DNA"/>
</dbReference>
<dbReference type="Pfam" id="PF01694">
    <property type="entry name" value="Rhomboid"/>
    <property type="match status" value="1"/>
</dbReference>
<feature type="domain" description="Peptidase S54 rhomboid" evidence="8">
    <location>
        <begin position="62"/>
        <end position="209"/>
    </location>
</feature>
<feature type="transmembrane region" description="Helical" evidence="7">
    <location>
        <begin position="68"/>
        <end position="88"/>
    </location>
</feature>
<dbReference type="RefSeq" id="WP_123791236.1">
    <property type="nucleotide sequence ID" value="NZ_RKQK01000001.1"/>
</dbReference>
<keyword evidence="5 7" id="KW-1133">Transmembrane helix</keyword>
<keyword evidence="10" id="KW-1185">Reference proteome</keyword>
<dbReference type="GO" id="GO:0004252">
    <property type="term" value="F:serine-type endopeptidase activity"/>
    <property type="evidence" value="ECO:0007669"/>
    <property type="project" value="InterPro"/>
</dbReference>
<keyword evidence="4" id="KW-0378">Hydrolase</keyword>
<comment type="similarity">
    <text evidence="2">Belongs to the peptidase S54 family.</text>
</comment>
<keyword evidence="9" id="KW-0645">Protease</keyword>
<dbReference type="InterPro" id="IPR050925">
    <property type="entry name" value="Rhomboid_protease_S54"/>
</dbReference>
<proteinExistence type="inferred from homology"/>
<evidence type="ECO:0000256" key="1">
    <source>
        <dbReference type="ARBA" id="ARBA00004141"/>
    </source>
</evidence>
<evidence type="ECO:0000256" key="3">
    <source>
        <dbReference type="ARBA" id="ARBA00022692"/>
    </source>
</evidence>
<name>A0A3N4UU18_9RHOB</name>
<evidence type="ECO:0000313" key="10">
    <source>
        <dbReference type="Proteomes" id="UP000269689"/>
    </source>
</evidence>
<reference evidence="9 10" key="1">
    <citation type="submission" date="2018-11" db="EMBL/GenBank/DDBJ databases">
        <title>Genomic Encyclopedia of Type Strains, Phase IV (KMG-IV): sequencing the most valuable type-strain genomes for metagenomic binning, comparative biology and taxonomic classification.</title>
        <authorList>
            <person name="Goeker M."/>
        </authorList>
    </citation>
    <scope>NUCLEOTIDE SEQUENCE [LARGE SCALE GENOMIC DNA]</scope>
    <source>
        <strain evidence="9 10">DSM 104731</strain>
    </source>
</reference>
<dbReference type="GO" id="GO:0016020">
    <property type="term" value="C:membrane"/>
    <property type="evidence" value="ECO:0007669"/>
    <property type="project" value="UniProtKB-SubCell"/>
</dbReference>
<accession>A0A3N4UU18</accession>
<comment type="caution">
    <text evidence="9">The sequence shown here is derived from an EMBL/GenBank/DDBJ whole genome shotgun (WGS) entry which is preliminary data.</text>
</comment>
<dbReference type="OrthoDB" id="9813074at2"/>
<gene>
    <name evidence="9" type="ORF">EDD53_0091</name>
</gene>